<keyword evidence="2" id="KW-0808">Transferase</keyword>
<evidence type="ECO:0000256" key="2">
    <source>
        <dbReference type="ARBA" id="ARBA00022679"/>
    </source>
</evidence>
<sequence>MNYFNRILLKIKSRLDRINVIGHDVKIPKNTYVVSSILKGEINLSESIVIKESIVNGKIQIGISSKISKSNLKGEIKIGENNKIQGATLLGKIKIGDYTSLWGPNLDVHSNKEASVEIGNFCSIARNVSFQSFNHNFKKPTSYFVGQNLFKEKWENEKVYKGNIVLQNDVWIGAHSIILGGITIENGAVIAANSVVNKDVPAYAIVAGSPAKIIGYRFEPHIVSQFQELAWWNWSTEKIKRNKSFFEQEVTEASLNHIIHD</sequence>
<dbReference type="PANTHER" id="PTHR43300:SF11">
    <property type="entry name" value="ACETYLTRANSFERASE RV3034C-RELATED"/>
    <property type="match status" value="1"/>
</dbReference>
<keyword evidence="6" id="KW-1185">Reference proteome</keyword>
<evidence type="ECO:0000256" key="4">
    <source>
        <dbReference type="ARBA" id="ARBA00023315"/>
    </source>
</evidence>
<dbReference type="CDD" id="cd03349">
    <property type="entry name" value="LbH_XAT"/>
    <property type="match status" value="1"/>
</dbReference>
<dbReference type="Gene3D" id="2.160.10.10">
    <property type="entry name" value="Hexapeptide repeat proteins"/>
    <property type="match status" value="1"/>
</dbReference>
<dbReference type="InterPro" id="IPR050179">
    <property type="entry name" value="Trans_hexapeptide_repeat"/>
</dbReference>
<dbReference type="Proteomes" id="UP000289734">
    <property type="component" value="Unassembled WGS sequence"/>
</dbReference>
<name>A0A4Q1KTW7_9FLAO</name>
<keyword evidence="4" id="KW-0012">Acyltransferase</keyword>
<evidence type="ECO:0008006" key="7">
    <source>
        <dbReference type="Google" id="ProtNLM"/>
    </source>
</evidence>
<dbReference type="RefSeq" id="WP_129463924.1">
    <property type="nucleotide sequence ID" value="NZ_SBKQ01000005.1"/>
</dbReference>
<comment type="caution">
    <text evidence="5">The sequence shown here is derived from an EMBL/GenBank/DDBJ whole genome shotgun (WGS) entry which is preliminary data.</text>
</comment>
<dbReference type="SUPFAM" id="SSF51161">
    <property type="entry name" value="Trimeric LpxA-like enzymes"/>
    <property type="match status" value="1"/>
</dbReference>
<protein>
    <recommendedName>
        <fullName evidence="7">CatB-related O-acetyltransferase</fullName>
    </recommendedName>
</protein>
<reference evidence="6" key="1">
    <citation type="submission" date="2019-01" db="EMBL/GenBank/DDBJ databases">
        <title>Cytophagaceae bacterium strain CAR-16.</title>
        <authorList>
            <person name="Chen W.-M."/>
        </authorList>
    </citation>
    <scope>NUCLEOTIDE SEQUENCE [LARGE SCALE GENOMIC DNA]</scope>
    <source>
        <strain evidence="6">ICH-30</strain>
    </source>
</reference>
<dbReference type="OrthoDB" id="9814490at2"/>
<keyword evidence="3" id="KW-0677">Repeat</keyword>
<proteinExistence type="inferred from homology"/>
<gene>
    <name evidence="5" type="ORF">EQG68_06205</name>
</gene>
<accession>A0A4Q1KTW7</accession>
<evidence type="ECO:0000256" key="1">
    <source>
        <dbReference type="ARBA" id="ARBA00007274"/>
    </source>
</evidence>
<comment type="similarity">
    <text evidence="1">Belongs to the transferase hexapeptide repeat family.</text>
</comment>
<dbReference type="InterPro" id="IPR018357">
    <property type="entry name" value="Hexapep_transf_CS"/>
</dbReference>
<dbReference type="AlphaFoldDB" id="A0A4Q1KTW7"/>
<dbReference type="EMBL" id="SBKQ01000005">
    <property type="protein sequence ID" value="RXR33080.1"/>
    <property type="molecule type" value="Genomic_DNA"/>
</dbReference>
<dbReference type="Pfam" id="PF00132">
    <property type="entry name" value="Hexapep"/>
    <property type="match status" value="1"/>
</dbReference>
<dbReference type="InterPro" id="IPR001451">
    <property type="entry name" value="Hexapep"/>
</dbReference>
<evidence type="ECO:0000313" key="6">
    <source>
        <dbReference type="Proteomes" id="UP000289734"/>
    </source>
</evidence>
<organism evidence="5 6">
    <name type="scientific">Flavobacterium piscinae</name>
    <dbReference type="NCBI Taxonomy" id="2506424"/>
    <lineage>
        <taxon>Bacteria</taxon>
        <taxon>Pseudomonadati</taxon>
        <taxon>Bacteroidota</taxon>
        <taxon>Flavobacteriia</taxon>
        <taxon>Flavobacteriales</taxon>
        <taxon>Flavobacteriaceae</taxon>
        <taxon>Flavobacterium</taxon>
    </lineage>
</organism>
<dbReference type="GO" id="GO:0016746">
    <property type="term" value="F:acyltransferase activity"/>
    <property type="evidence" value="ECO:0007669"/>
    <property type="project" value="UniProtKB-KW"/>
</dbReference>
<dbReference type="PROSITE" id="PS00101">
    <property type="entry name" value="HEXAPEP_TRANSFERASES"/>
    <property type="match status" value="1"/>
</dbReference>
<evidence type="ECO:0000313" key="5">
    <source>
        <dbReference type="EMBL" id="RXR33080.1"/>
    </source>
</evidence>
<evidence type="ECO:0000256" key="3">
    <source>
        <dbReference type="ARBA" id="ARBA00022737"/>
    </source>
</evidence>
<dbReference type="PANTHER" id="PTHR43300">
    <property type="entry name" value="ACETYLTRANSFERASE"/>
    <property type="match status" value="1"/>
</dbReference>
<dbReference type="InterPro" id="IPR011004">
    <property type="entry name" value="Trimer_LpxA-like_sf"/>
</dbReference>